<evidence type="ECO:0000256" key="1">
    <source>
        <dbReference type="SAM" id="Phobius"/>
    </source>
</evidence>
<dbReference type="AlphaFoldDB" id="A0A2J7TIW7"/>
<dbReference type="EMBL" id="PDZR01000005">
    <property type="protein sequence ID" value="PNG26720.1"/>
    <property type="molecule type" value="Genomic_DNA"/>
</dbReference>
<feature type="transmembrane region" description="Helical" evidence="1">
    <location>
        <begin position="29"/>
        <end position="49"/>
    </location>
</feature>
<dbReference type="PANTHER" id="PTHR32309">
    <property type="entry name" value="TYROSINE-PROTEIN KINASE"/>
    <property type="match status" value="1"/>
</dbReference>
<organism evidence="2 3">
    <name type="scientific">Methylocella silvestris</name>
    <dbReference type="NCBI Taxonomy" id="199596"/>
    <lineage>
        <taxon>Bacteria</taxon>
        <taxon>Pseudomonadati</taxon>
        <taxon>Pseudomonadota</taxon>
        <taxon>Alphaproteobacteria</taxon>
        <taxon>Hyphomicrobiales</taxon>
        <taxon>Beijerinckiaceae</taxon>
        <taxon>Methylocella</taxon>
    </lineage>
</organism>
<dbReference type="OrthoDB" id="7786248at2"/>
<dbReference type="PANTHER" id="PTHR32309:SF13">
    <property type="entry name" value="FERRIC ENTEROBACTIN TRANSPORT PROTEIN FEPE"/>
    <property type="match status" value="1"/>
</dbReference>
<accession>A0A2J7TIW7</accession>
<dbReference type="InterPro" id="IPR050445">
    <property type="entry name" value="Bact_polysacc_biosynth/exp"/>
</dbReference>
<keyword evidence="1" id="KW-0812">Transmembrane</keyword>
<keyword evidence="1" id="KW-0472">Membrane</keyword>
<dbReference type="SUPFAM" id="SSF52540">
    <property type="entry name" value="P-loop containing nucleoside triphosphate hydrolases"/>
    <property type="match status" value="1"/>
</dbReference>
<evidence type="ECO:0008006" key="4">
    <source>
        <dbReference type="Google" id="ProtNLM"/>
    </source>
</evidence>
<dbReference type="Gene3D" id="3.40.50.300">
    <property type="entry name" value="P-loop containing nucleotide triphosphate hydrolases"/>
    <property type="match status" value="1"/>
</dbReference>
<proteinExistence type="predicted"/>
<evidence type="ECO:0000313" key="3">
    <source>
        <dbReference type="Proteomes" id="UP000236286"/>
    </source>
</evidence>
<reference evidence="2 3" key="1">
    <citation type="submission" date="2017-10" db="EMBL/GenBank/DDBJ databases">
        <title>Genome announcement of Methylocella silvestris TVC from permafrost.</title>
        <authorList>
            <person name="Wang J."/>
            <person name="Geng K."/>
            <person name="Ul-Haque F."/>
            <person name="Crombie A.T."/>
            <person name="Street L.E."/>
            <person name="Wookey P.A."/>
            <person name="Murrell J.C."/>
            <person name="Pratscher J."/>
        </authorList>
    </citation>
    <scope>NUCLEOTIDE SEQUENCE [LARGE SCALE GENOMIC DNA]</scope>
    <source>
        <strain evidence="2 3">TVC</strain>
    </source>
</reference>
<dbReference type="RefSeq" id="WP_102843016.1">
    <property type="nucleotide sequence ID" value="NZ_PDZR01000005.1"/>
</dbReference>
<comment type="caution">
    <text evidence="2">The sequence shown here is derived from an EMBL/GenBank/DDBJ whole genome shotgun (WGS) entry which is preliminary data.</text>
</comment>
<evidence type="ECO:0000313" key="2">
    <source>
        <dbReference type="EMBL" id="PNG26720.1"/>
    </source>
</evidence>
<dbReference type="Proteomes" id="UP000236286">
    <property type="component" value="Unassembled WGS sequence"/>
</dbReference>
<dbReference type="GO" id="GO:0005886">
    <property type="term" value="C:plasma membrane"/>
    <property type="evidence" value="ECO:0007669"/>
    <property type="project" value="TreeGrafter"/>
</dbReference>
<name>A0A2J7TIW7_METSI</name>
<keyword evidence="1" id="KW-1133">Transmembrane helix</keyword>
<dbReference type="GO" id="GO:0004713">
    <property type="term" value="F:protein tyrosine kinase activity"/>
    <property type="evidence" value="ECO:0007669"/>
    <property type="project" value="TreeGrafter"/>
</dbReference>
<dbReference type="InterPro" id="IPR027417">
    <property type="entry name" value="P-loop_NTPase"/>
</dbReference>
<gene>
    <name evidence="2" type="ORF">CR492_06940</name>
</gene>
<sequence>MHWLDWEEPQDERRNWFAALRQEAAARRAALFAAALSGPLAIVAFFLAATPQYQAEARIFVAAVEARPDDVLNRQALTQGEALLGSGDLARRAMKSLGAEIRPELSGQGALMAAARALLFLGAPSDEGRPRADERALAAFRDRLSVKASDRDRIVTISFRSDDADFSARAANRVAALFVEAGAETSQIAARVIAPARPPEQPVFPSPSLLAAIGAAAALAVGTGCALMRRPSSRIEDAPAPPRAIGERGVFLRLKEAPGVQSSIGRDAAGRRAEAQNADALEEAAARILAARRPSGAIRILGARLDAGGSTEVLVALARLLDAEGRSIMIDLAGLTAPAGTEQEEQGPGLSELMSGEASFAEVIRRDPSSRLHFLPCGRQGVSAQAAAPGADLSIILQALEGAYDFIWLTVSALGEEDIIRALSAEADFVVLTAAAEPREAVIVGSGANLAGWRAKNVLVIGAPKKSSPRGLSLDAA</sequence>
<protein>
    <recommendedName>
        <fullName evidence="4">Lipopolysaccharide biosynthesis protein</fullName>
    </recommendedName>
</protein>